<dbReference type="InterPro" id="IPR012349">
    <property type="entry name" value="Split_barrel_FMN-bd"/>
</dbReference>
<keyword evidence="4" id="KW-1185">Reference proteome</keyword>
<dbReference type="STRING" id="1440774.Y900_009430"/>
<dbReference type="Pfam" id="PF04075">
    <property type="entry name" value="F420H2_quin_red"/>
    <property type="match status" value="1"/>
</dbReference>
<comment type="similarity">
    <text evidence="1">Belongs to the F420H(2)-dependent quinone reductase family.</text>
</comment>
<protein>
    <recommendedName>
        <fullName evidence="5">Nitroreductase</fullName>
    </recommendedName>
</protein>
<dbReference type="GO" id="GO:0070967">
    <property type="term" value="F:coenzyme F420 binding"/>
    <property type="evidence" value="ECO:0007669"/>
    <property type="project" value="TreeGrafter"/>
</dbReference>
<evidence type="ECO:0000313" key="3">
    <source>
        <dbReference type="EMBL" id="KDE99167.1"/>
    </source>
</evidence>
<dbReference type="PANTHER" id="PTHR39428:SF3">
    <property type="entry name" value="DEAZAFLAVIN-DEPENDENT NITROREDUCTASE"/>
    <property type="match status" value="1"/>
</dbReference>
<evidence type="ECO:0008006" key="5">
    <source>
        <dbReference type="Google" id="ProtNLM"/>
    </source>
</evidence>
<dbReference type="Gene3D" id="2.30.110.10">
    <property type="entry name" value="Electron Transport, Fmn-binding Protein, Chain A"/>
    <property type="match status" value="1"/>
</dbReference>
<organism evidence="3 4">
    <name type="scientific">Mycolicibacterium aromaticivorans JS19b1 = JCM 16368</name>
    <dbReference type="NCBI Taxonomy" id="1440774"/>
    <lineage>
        <taxon>Bacteria</taxon>
        <taxon>Bacillati</taxon>
        <taxon>Actinomycetota</taxon>
        <taxon>Actinomycetes</taxon>
        <taxon>Mycobacteriales</taxon>
        <taxon>Mycobacteriaceae</taxon>
        <taxon>Mycolicibacterium</taxon>
    </lineage>
</organism>
<sequence>MTGIYQPSPSDRVREQVALYEATNGREGATLEDRPVVILTTIGAKTGSIRKNPVMRIKEGDTYVAVASAAGATSHPAWYRNIIAHPQVTLQDGATIYQLHAREVRGAEKAHWWEIAERFWPHFPEYRAMAGSREIPVMLLEPVETPVTTTEVGGEWNGES</sequence>
<dbReference type="NCBIfam" id="TIGR00026">
    <property type="entry name" value="hi_GC_TIGR00026"/>
    <property type="match status" value="1"/>
</dbReference>
<dbReference type="OrthoDB" id="8225825at2"/>
<evidence type="ECO:0000313" key="4">
    <source>
        <dbReference type="Proteomes" id="UP000022835"/>
    </source>
</evidence>
<dbReference type="eggNOG" id="COG4405">
    <property type="taxonomic scope" value="Bacteria"/>
</dbReference>
<gene>
    <name evidence="3" type="ORF">Y900_009430</name>
</gene>
<comment type="catalytic activity">
    <reaction evidence="2">
        <text>oxidized coenzyme F420-(gamma-L-Glu)(n) + a quinol + H(+) = reduced coenzyme F420-(gamma-L-Glu)(n) + a quinone</text>
        <dbReference type="Rhea" id="RHEA:39663"/>
        <dbReference type="Rhea" id="RHEA-COMP:12939"/>
        <dbReference type="Rhea" id="RHEA-COMP:14378"/>
        <dbReference type="ChEBI" id="CHEBI:15378"/>
        <dbReference type="ChEBI" id="CHEBI:24646"/>
        <dbReference type="ChEBI" id="CHEBI:132124"/>
        <dbReference type="ChEBI" id="CHEBI:133980"/>
        <dbReference type="ChEBI" id="CHEBI:139511"/>
    </reaction>
</comment>
<dbReference type="GO" id="GO:0016491">
    <property type="term" value="F:oxidoreductase activity"/>
    <property type="evidence" value="ECO:0007669"/>
    <property type="project" value="InterPro"/>
</dbReference>
<dbReference type="PANTHER" id="PTHR39428">
    <property type="entry name" value="F420H(2)-DEPENDENT QUINONE REDUCTASE RV1261C"/>
    <property type="match status" value="1"/>
</dbReference>
<dbReference type="RefSeq" id="WP_051659976.1">
    <property type="nucleotide sequence ID" value="NZ_JALN02000001.1"/>
</dbReference>
<dbReference type="AlphaFoldDB" id="A0A064CK48"/>
<dbReference type="GO" id="GO:0005886">
    <property type="term" value="C:plasma membrane"/>
    <property type="evidence" value="ECO:0007669"/>
    <property type="project" value="TreeGrafter"/>
</dbReference>
<reference evidence="3" key="1">
    <citation type="submission" date="2014-05" db="EMBL/GenBank/DDBJ databases">
        <title>Genome sequence of Mycobacterium aromaticivorans strain JS19b1T (= DSM 45407T).</title>
        <authorList>
            <person name="Kwak Y."/>
            <person name="Park G.-S."/>
            <person name="Li Q.X."/>
            <person name="Lee S.-E."/>
            <person name="Shin J.-H."/>
        </authorList>
    </citation>
    <scope>NUCLEOTIDE SEQUENCE [LARGE SCALE GENOMIC DNA]</scope>
    <source>
        <strain evidence="3">JS19b1</strain>
    </source>
</reference>
<comment type="caution">
    <text evidence="3">The sequence shown here is derived from an EMBL/GenBank/DDBJ whole genome shotgun (WGS) entry which is preliminary data.</text>
</comment>
<dbReference type="SUPFAM" id="SSF50475">
    <property type="entry name" value="FMN-binding split barrel"/>
    <property type="match status" value="1"/>
</dbReference>
<dbReference type="EMBL" id="JALN02000001">
    <property type="protein sequence ID" value="KDE99167.1"/>
    <property type="molecule type" value="Genomic_DNA"/>
</dbReference>
<name>A0A064CK48_9MYCO</name>
<evidence type="ECO:0000256" key="2">
    <source>
        <dbReference type="ARBA" id="ARBA00049106"/>
    </source>
</evidence>
<proteinExistence type="inferred from homology"/>
<dbReference type="InterPro" id="IPR004378">
    <property type="entry name" value="F420H2_quin_Rdtase"/>
</dbReference>
<accession>A0A064CK48</accession>
<evidence type="ECO:0000256" key="1">
    <source>
        <dbReference type="ARBA" id="ARBA00008710"/>
    </source>
</evidence>
<dbReference type="Proteomes" id="UP000022835">
    <property type="component" value="Unassembled WGS sequence"/>
</dbReference>